<protein>
    <recommendedName>
        <fullName evidence="6">Velvet domain-containing protein</fullName>
    </recommendedName>
</protein>
<feature type="region of interest" description="Disordered" evidence="5">
    <location>
        <begin position="1"/>
        <end position="31"/>
    </location>
</feature>
<dbReference type="InterPro" id="IPR021740">
    <property type="entry name" value="Velvet"/>
</dbReference>
<accession>A0A1C7MAW7</accession>
<organism evidence="7 8">
    <name type="scientific">Grifola frondosa</name>
    <name type="common">Maitake</name>
    <name type="synonym">Polyporus frondosus</name>
    <dbReference type="NCBI Taxonomy" id="5627"/>
    <lineage>
        <taxon>Eukaryota</taxon>
        <taxon>Fungi</taxon>
        <taxon>Dikarya</taxon>
        <taxon>Basidiomycota</taxon>
        <taxon>Agaricomycotina</taxon>
        <taxon>Agaricomycetes</taxon>
        <taxon>Polyporales</taxon>
        <taxon>Grifolaceae</taxon>
        <taxon>Grifola</taxon>
    </lineage>
</organism>
<dbReference type="InterPro" id="IPR038491">
    <property type="entry name" value="Velvet_dom_sf"/>
</dbReference>
<reference evidence="7 8" key="1">
    <citation type="submission" date="2016-03" db="EMBL/GenBank/DDBJ databases">
        <title>Whole genome sequencing of Grifola frondosa 9006-11.</title>
        <authorList>
            <person name="Min B."/>
            <person name="Park H."/>
            <person name="Kim J.-G."/>
            <person name="Cho H."/>
            <person name="Oh Y.-L."/>
            <person name="Kong W.-S."/>
            <person name="Choi I.-G."/>
        </authorList>
    </citation>
    <scope>NUCLEOTIDE SEQUENCE [LARGE SCALE GENOMIC DNA]</scope>
    <source>
        <strain evidence="7 8">9006-11</strain>
    </source>
</reference>
<dbReference type="PANTHER" id="PTHR33572">
    <property type="entry name" value="SPORE DEVELOPMENT REGULATOR VOSA"/>
    <property type="match status" value="1"/>
</dbReference>
<gene>
    <name evidence="7" type="ORF">A0H81_05824</name>
</gene>
<dbReference type="Gene3D" id="2.60.40.3960">
    <property type="entry name" value="Velvet domain"/>
    <property type="match status" value="1"/>
</dbReference>
<evidence type="ECO:0000313" key="7">
    <source>
        <dbReference type="EMBL" id="OBZ73496.1"/>
    </source>
</evidence>
<feature type="non-terminal residue" evidence="7">
    <location>
        <position position="1"/>
    </location>
</feature>
<dbReference type="STRING" id="5627.A0A1C7MAW7"/>
<evidence type="ECO:0000259" key="6">
    <source>
        <dbReference type="PROSITE" id="PS51821"/>
    </source>
</evidence>
<evidence type="ECO:0000256" key="1">
    <source>
        <dbReference type="ARBA" id="ARBA00004123"/>
    </source>
</evidence>
<proteinExistence type="predicted"/>
<dbReference type="Proteomes" id="UP000092993">
    <property type="component" value="Unassembled WGS sequence"/>
</dbReference>
<comment type="subcellular location">
    <subcellularLocation>
        <location evidence="1">Nucleus</location>
    </subcellularLocation>
</comment>
<feature type="compositionally biased region" description="Basic residues" evidence="5">
    <location>
        <begin position="1"/>
        <end position="15"/>
    </location>
</feature>
<dbReference type="PROSITE" id="PS51821">
    <property type="entry name" value="VELVET"/>
    <property type="match status" value="1"/>
</dbReference>
<feature type="compositionally biased region" description="Polar residues" evidence="5">
    <location>
        <begin position="22"/>
        <end position="31"/>
    </location>
</feature>
<evidence type="ECO:0000256" key="3">
    <source>
        <dbReference type="ARBA" id="ARBA00023163"/>
    </source>
</evidence>
<dbReference type="InterPro" id="IPR037525">
    <property type="entry name" value="Velvet_dom"/>
</dbReference>
<keyword evidence="8" id="KW-1185">Reference proteome</keyword>
<dbReference type="GO" id="GO:0005634">
    <property type="term" value="C:nucleus"/>
    <property type="evidence" value="ECO:0007669"/>
    <property type="project" value="UniProtKB-SubCell"/>
</dbReference>
<evidence type="ECO:0000256" key="5">
    <source>
        <dbReference type="SAM" id="MobiDB-lite"/>
    </source>
</evidence>
<dbReference type="OMA" id="FQCLERF"/>
<evidence type="ECO:0000256" key="2">
    <source>
        <dbReference type="ARBA" id="ARBA00023015"/>
    </source>
</evidence>
<dbReference type="AlphaFoldDB" id="A0A1C7MAW7"/>
<dbReference type="OrthoDB" id="3056235at2759"/>
<keyword evidence="3" id="KW-0804">Transcription</keyword>
<comment type="caution">
    <text evidence="7">The sequence shown here is derived from an EMBL/GenBank/DDBJ whole genome shotgun (WGS) entry which is preliminary data.</text>
</comment>
<dbReference type="Pfam" id="PF11754">
    <property type="entry name" value="Velvet"/>
    <property type="match status" value="1"/>
</dbReference>
<dbReference type="PANTHER" id="PTHR33572:SF15">
    <property type="entry name" value="VELVET DOMAIN-CONTAINING PROTEIN"/>
    <property type="match status" value="1"/>
</dbReference>
<feature type="domain" description="Velvet" evidence="6">
    <location>
        <begin position="32"/>
        <end position="222"/>
    </location>
</feature>
<name>A0A1C7MAW7_GRIFR</name>
<sequence length="222" mass="24623">AARTTSRRRSFQRHSHPVESPSIETASIQSDSTSSRSYKLEIVQHPARAAEFGTSALSRLPLAPPLVAQLLVRDCAGRNVIDETELPFLVAHLSLFTGDGATPVDVVREGSSHAQPQRLLYGGLVSSPHILRSLQGKQGVYFMFPDVGIRWRGHFQLRVTLMKLPRQAALSFPSLYIASITPTVVVYPEYSARATRELFLRKLVPCPSMFTPAETTLHLVRH</sequence>
<dbReference type="EMBL" id="LUGG01000006">
    <property type="protein sequence ID" value="OBZ73496.1"/>
    <property type="molecule type" value="Genomic_DNA"/>
</dbReference>
<keyword evidence="2" id="KW-0805">Transcription regulation</keyword>
<evidence type="ECO:0000256" key="4">
    <source>
        <dbReference type="ARBA" id="ARBA00023242"/>
    </source>
</evidence>
<evidence type="ECO:0000313" key="8">
    <source>
        <dbReference type="Proteomes" id="UP000092993"/>
    </source>
</evidence>
<keyword evidence="4" id="KW-0539">Nucleus</keyword>